<dbReference type="Proteomes" id="UP000192472">
    <property type="component" value="Unassembled WGS sequence"/>
</dbReference>
<dbReference type="AlphaFoldDB" id="A0A1W2G7A0"/>
<proteinExistence type="predicted"/>
<dbReference type="STRING" id="692418.SAMN04488029_0906"/>
<evidence type="ECO:0000313" key="3">
    <source>
        <dbReference type="Proteomes" id="UP000192472"/>
    </source>
</evidence>
<accession>A0A1W2G7A0</accession>
<feature type="compositionally biased region" description="Basic and acidic residues" evidence="1">
    <location>
        <begin position="72"/>
        <end position="82"/>
    </location>
</feature>
<protein>
    <submittedName>
        <fullName evidence="2">Uncharacterized protein</fullName>
    </submittedName>
</protein>
<reference evidence="2 3" key="1">
    <citation type="submission" date="2017-04" db="EMBL/GenBank/DDBJ databases">
        <authorList>
            <person name="Afonso C.L."/>
            <person name="Miller P.J."/>
            <person name="Scott M.A."/>
            <person name="Spackman E."/>
            <person name="Goraichik I."/>
            <person name="Dimitrov K.M."/>
            <person name="Suarez D.L."/>
            <person name="Swayne D.E."/>
        </authorList>
    </citation>
    <scope>NUCLEOTIDE SEQUENCE [LARGE SCALE GENOMIC DNA]</scope>
    <source>
        <strain evidence="2 3">DSM 26133</strain>
    </source>
</reference>
<feature type="region of interest" description="Disordered" evidence="1">
    <location>
        <begin position="62"/>
        <end position="82"/>
    </location>
</feature>
<evidence type="ECO:0000313" key="2">
    <source>
        <dbReference type="EMBL" id="SMD32559.1"/>
    </source>
</evidence>
<sequence>MKGNKELREEARKLFEEGRNANEIERQLEGQVSKATIYRWINQFSSDDEIEALTQLENELVESQSEPTEVENEPKQVHSEPQEEQKELIKFDANSASNDLLNSAAIELRKKKRIALKGFKKVLRRLIELPPEYAHKLEETDHYINSLEDIQDAVEDIYDYDADQYTENLIWNQATRFIERFENMKIKRLETNLHSDVITLSDQFQIEVILEKEDFDEKGNANLQFTGDFKSLIVEILSLQDQKLTVEACDSLLNKINAVSALGEFNDLYDDIPEENELLERLRLTVESIQEHVKNDWWSDHKRLCLDLDLKDSLEYSLGKSILASNILSQE</sequence>
<dbReference type="EMBL" id="FWYF01000001">
    <property type="protein sequence ID" value="SMD32559.1"/>
    <property type="molecule type" value="Genomic_DNA"/>
</dbReference>
<organism evidence="2 3">
    <name type="scientific">Reichenbachiella faecimaris</name>
    <dbReference type="NCBI Taxonomy" id="692418"/>
    <lineage>
        <taxon>Bacteria</taxon>
        <taxon>Pseudomonadati</taxon>
        <taxon>Bacteroidota</taxon>
        <taxon>Cytophagia</taxon>
        <taxon>Cytophagales</taxon>
        <taxon>Reichenbachiellaceae</taxon>
        <taxon>Reichenbachiella</taxon>
    </lineage>
</organism>
<dbReference type="RefSeq" id="WP_139793740.1">
    <property type="nucleotide sequence ID" value="NZ_FWYF01000001.1"/>
</dbReference>
<keyword evidence="3" id="KW-1185">Reference proteome</keyword>
<gene>
    <name evidence="2" type="ORF">SAMN04488029_0906</name>
</gene>
<name>A0A1W2G7A0_REIFA</name>
<evidence type="ECO:0000256" key="1">
    <source>
        <dbReference type="SAM" id="MobiDB-lite"/>
    </source>
</evidence>